<dbReference type="EMBL" id="CAJVPK010002558">
    <property type="protein sequence ID" value="CAG8614541.1"/>
    <property type="molecule type" value="Genomic_DNA"/>
</dbReference>
<dbReference type="AlphaFoldDB" id="A0A9N9CVZ8"/>
<proteinExistence type="predicted"/>
<protein>
    <submittedName>
        <fullName evidence="1">7699_t:CDS:1</fullName>
    </submittedName>
</protein>
<accession>A0A9N9CVZ8</accession>
<organism evidence="1 2">
    <name type="scientific">Diversispora eburnea</name>
    <dbReference type="NCBI Taxonomy" id="1213867"/>
    <lineage>
        <taxon>Eukaryota</taxon>
        <taxon>Fungi</taxon>
        <taxon>Fungi incertae sedis</taxon>
        <taxon>Mucoromycota</taxon>
        <taxon>Glomeromycotina</taxon>
        <taxon>Glomeromycetes</taxon>
        <taxon>Diversisporales</taxon>
        <taxon>Diversisporaceae</taxon>
        <taxon>Diversispora</taxon>
    </lineage>
</organism>
<evidence type="ECO:0000313" key="2">
    <source>
        <dbReference type="Proteomes" id="UP000789706"/>
    </source>
</evidence>
<gene>
    <name evidence="1" type="ORF">DEBURN_LOCUS10112</name>
</gene>
<dbReference type="OrthoDB" id="2423305at2759"/>
<name>A0A9N9CVZ8_9GLOM</name>
<comment type="caution">
    <text evidence="1">The sequence shown here is derived from an EMBL/GenBank/DDBJ whole genome shotgun (WGS) entry which is preliminary data.</text>
</comment>
<feature type="non-terminal residue" evidence="1">
    <location>
        <position position="1"/>
    </location>
</feature>
<keyword evidence="2" id="KW-1185">Reference proteome</keyword>
<reference evidence="1" key="1">
    <citation type="submission" date="2021-06" db="EMBL/GenBank/DDBJ databases">
        <authorList>
            <person name="Kallberg Y."/>
            <person name="Tangrot J."/>
            <person name="Rosling A."/>
        </authorList>
    </citation>
    <scope>NUCLEOTIDE SEQUENCE</scope>
    <source>
        <strain evidence="1">AZ414A</strain>
    </source>
</reference>
<sequence length="97" mass="11244">MRVDLVEYTLSKEVEDALISIKELKEISKGTRDFIKNSQLYREIMYSKINFESYEDPCSTIQPKRISQDTLEVLILSKVKNINYEKADCNGFGITTL</sequence>
<evidence type="ECO:0000313" key="1">
    <source>
        <dbReference type="EMBL" id="CAG8614541.1"/>
    </source>
</evidence>
<dbReference type="Proteomes" id="UP000789706">
    <property type="component" value="Unassembled WGS sequence"/>
</dbReference>